<dbReference type="EMBL" id="CP010802">
    <property type="protein sequence ID" value="ALC15515.1"/>
    <property type="molecule type" value="Genomic_DNA"/>
</dbReference>
<evidence type="ECO:0000256" key="1">
    <source>
        <dbReference type="ARBA" id="ARBA00001974"/>
    </source>
</evidence>
<sequence>MIATPPSVNSDASPPITIIGGGLAGCEAAWQAAGAGAEVTLFEMKPQRFSPAHHSPNLGELVCSNSLRGAGMNNAVGCLKEELRRCGSLIMAAADATEVPAGGALAVDRDAFAAYLTEKVEAHPRIRVRREEITTLPAEGTVIVASGPLTSEPLSQEIARLTGSEHLYFYDAIAPIVEADSINFDRAWRASRYGKGGDDYINCPLSKEEYFAFVEALKAAEKVPARDFEKMIHFEGCMPIEEMAVRGDLTLAFGPMKPVGLPDPRTGREPFAVIQLRQDNRHATLYNLVGFQTKLTYPEQRRIFRTIPGLENAVFARLGNVHRNTFVNAPACLNRSLQLKSEPRILFAGQITGVEGYVESAACGFLAGLFAPRLAEGKSVSFPPPTTALGALLAHLADSSPEGFQPMNVNYGLFPPLEGRKMKRADRRLAMAERALADLGEWWRSPDSKQFAH</sequence>
<dbReference type="GO" id="GO:0047151">
    <property type="term" value="F:tRNA (uracil(54)-C5)-methyltransferase activity, 5,10-methylenetetrahydrofolate-dependent"/>
    <property type="evidence" value="ECO:0007669"/>
    <property type="project" value="UniProtKB-UniRule"/>
</dbReference>
<evidence type="ECO:0000256" key="9">
    <source>
        <dbReference type="ARBA" id="ARBA00023027"/>
    </source>
</evidence>
<comment type="catalytic activity">
    <reaction evidence="10">
        <text>uridine(54) in tRNA + (6R)-5,10-methylene-5,6,7,8-tetrahydrofolate + NADH + H(+) = 5-methyluridine(54) in tRNA + (6S)-5,6,7,8-tetrahydrofolate + NAD(+)</text>
        <dbReference type="Rhea" id="RHEA:16873"/>
        <dbReference type="Rhea" id="RHEA-COMP:10167"/>
        <dbReference type="Rhea" id="RHEA-COMP:10193"/>
        <dbReference type="ChEBI" id="CHEBI:15378"/>
        <dbReference type="ChEBI" id="CHEBI:15636"/>
        <dbReference type="ChEBI" id="CHEBI:57453"/>
        <dbReference type="ChEBI" id="CHEBI:57540"/>
        <dbReference type="ChEBI" id="CHEBI:57945"/>
        <dbReference type="ChEBI" id="CHEBI:65315"/>
        <dbReference type="ChEBI" id="CHEBI:74447"/>
        <dbReference type="EC" id="2.1.1.74"/>
    </reaction>
</comment>
<organism evidence="12 13">
    <name type="scientific">Desulfuromonas soudanensis</name>
    <dbReference type="NCBI Taxonomy" id="1603606"/>
    <lineage>
        <taxon>Bacteria</taxon>
        <taxon>Pseudomonadati</taxon>
        <taxon>Thermodesulfobacteriota</taxon>
        <taxon>Desulfuromonadia</taxon>
        <taxon>Desulfuromonadales</taxon>
        <taxon>Desulfuromonadaceae</taxon>
        <taxon>Desulfuromonas</taxon>
    </lineage>
</organism>
<dbReference type="SUPFAM" id="SSF51905">
    <property type="entry name" value="FAD/NAD(P)-binding domain"/>
    <property type="match status" value="1"/>
</dbReference>
<dbReference type="GO" id="GO:0050660">
    <property type="term" value="F:flavin adenine dinucleotide binding"/>
    <property type="evidence" value="ECO:0007669"/>
    <property type="project" value="UniProtKB-UniRule"/>
</dbReference>
<feature type="binding site" evidence="10">
    <location>
        <begin position="20"/>
        <end position="25"/>
    </location>
    <ligand>
        <name>FAD</name>
        <dbReference type="ChEBI" id="CHEBI:57692"/>
    </ligand>
</feature>
<evidence type="ECO:0000313" key="12">
    <source>
        <dbReference type="EMBL" id="ALC15515.1"/>
    </source>
</evidence>
<evidence type="ECO:0000256" key="8">
    <source>
        <dbReference type="ARBA" id="ARBA00022857"/>
    </source>
</evidence>
<evidence type="ECO:0000256" key="5">
    <source>
        <dbReference type="ARBA" id="ARBA00022679"/>
    </source>
</evidence>
<dbReference type="KEGG" id="des:DSOUD_0727"/>
<reference evidence="12 13" key="1">
    <citation type="submission" date="2015-07" db="EMBL/GenBank/DDBJ databases">
        <title>Isolation and Genomic Characterization of a Novel Halophilic Metal-Reducing Deltaproteobacterium from the Deep Subsurface.</title>
        <authorList>
            <person name="Badalamenti J.P."/>
            <person name="Summers Z.M."/>
            <person name="Gralnick J.A."/>
            <person name="Bond D.R."/>
        </authorList>
    </citation>
    <scope>NUCLEOTIDE SEQUENCE [LARGE SCALE GENOMIC DNA]</scope>
    <source>
        <strain evidence="12 13">WTL</strain>
    </source>
</reference>
<dbReference type="HAMAP" id="MF_01037">
    <property type="entry name" value="TrmFO"/>
    <property type="match status" value="1"/>
</dbReference>
<evidence type="ECO:0000256" key="6">
    <source>
        <dbReference type="ARBA" id="ARBA00022694"/>
    </source>
</evidence>
<dbReference type="InterPro" id="IPR002218">
    <property type="entry name" value="MnmG-rel"/>
</dbReference>
<keyword evidence="7 10" id="KW-0274">FAD</keyword>
<dbReference type="PATRIC" id="fig|1603606.3.peg.794"/>
<dbReference type="RefSeq" id="WP_053549714.1">
    <property type="nucleotide sequence ID" value="NZ_CP010802.1"/>
</dbReference>
<evidence type="ECO:0000256" key="7">
    <source>
        <dbReference type="ARBA" id="ARBA00022827"/>
    </source>
</evidence>
<dbReference type="GO" id="GO:0030488">
    <property type="term" value="P:tRNA methylation"/>
    <property type="evidence" value="ECO:0007669"/>
    <property type="project" value="TreeGrafter"/>
</dbReference>
<keyword evidence="8 10" id="KW-0521">NADP</keyword>
<evidence type="ECO:0000256" key="4">
    <source>
        <dbReference type="ARBA" id="ARBA00022630"/>
    </source>
</evidence>
<proteinExistence type="inferred from homology"/>
<evidence type="ECO:0000313" key="13">
    <source>
        <dbReference type="Proteomes" id="UP000057158"/>
    </source>
</evidence>
<keyword evidence="4 10" id="KW-0285">Flavoprotein</keyword>
<dbReference type="Pfam" id="PF01134">
    <property type="entry name" value="GIDA"/>
    <property type="match status" value="1"/>
</dbReference>
<keyword evidence="6 10" id="KW-0819">tRNA processing</keyword>
<comment type="similarity">
    <text evidence="10">Belongs to the MnmG family. TrmFO subfamily.</text>
</comment>
<evidence type="ECO:0000259" key="11">
    <source>
        <dbReference type="Pfam" id="PF01134"/>
    </source>
</evidence>
<dbReference type="PANTHER" id="PTHR11806">
    <property type="entry name" value="GLUCOSE INHIBITED DIVISION PROTEIN A"/>
    <property type="match status" value="1"/>
</dbReference>
<dbReference type="OrthoDB" id="9803114at2"/>
<comment type="cofactor">
    <cofactor evidence="1 10">
        <name>FAD</name>
        <dbReference type="ChEBI" id="CHEBI:57692"/>
    </cofactor>
</comment>
<feature type="domain" description="MnmG N-terminal" evidence="11">
    <location>
        <begin position="16"/>
        <end position="378"/>
    </location>
</feature>
<accession>A0A0M4CYP6</accession>
<evidence type="ECO:0000256" key="10">
    <source>
        <dbReference type="HAMAP-Rule" id="MF_01037"/>
    </source>
</evidence>
<dbReference type="GO" id="GO:0002098">
    <property type="term" value="P:tRNA wobble uridine modification"/>
    <property type="evidence" value="ECO:0007669"/>
    <property type="project" value="TreeGrafter"/>
</dbReference>
<dbReference type="GO" id="GO:0005829">
    <property type="term" value="C:cytosol"/>
    <property type="evidence" value="ECO:0007669"/>
    <property type="project" value="TreeGrafter"/>
</dbReference>
<dbReference type="PANTHER" id="PTHR11806:SF2">
    <property type="entry name" value="METHYLENETETRAHYDROFOLATE--TRNA-(URACIL-5-)-METHYLTRANSFERASE TRMFO"/>
    <property type="match status" value="1"/>
</dbReference>
<keyword evidence="13" id="KW-1185">Reference proteome</keyword>
<comment type="function">
    <text evidence="10">Catalyzes the folate-dependent formation of 5-methyl-uridine at position 54 (M-5-U54) in all tRNAs.</text>
</comment>
<dbReference type="STRING" id="1603606.DSOUD_0727"/>
<keyword evidence="5 10" id="KW-0808">Transferase</keyword>
<dbReference type="AlphaFoldDB" id="A0A0M4CYP6"/>
<keyword evidence="9 10" id="KW-0520">NAD</keyword>
<dbReference type="Gene3D" id="3.50.50.60">
    <property type="entry name" value="FAD/NAD(P)-binding domain"/>
    <property type="match status" value="2"/>
</dbReference>
<dbReference type="EC" id="2.1.1.74" evidence="10"/>
<keyword evidence="2 10" id="KW-0963">Cytoplasm</keyword>
<protein>
    <recommendedName>
        <fullName evidence="10">Methylenetetrahydrofolate--tRNA-(uracil-5-)-methyltransferase TrmFO</fullName>
        <ecNumber evidence="10">2.1.1.74</ecNumber>
    </recommendedName>
    <alternativeName>
        <fullName evidence="10">Folate-dependent tRNA (uracil-5-)-methyltransferase</fullName>
    </alternativeName>
    <alternativeName>
        <fullName evidence="10">Folate-dependent tRNA(M-5-U54)-methyltransferase</fullName>
    </alternativeName>
</protein>
<dbReference type="NCBIfam" id="TIGR00137">
    <property type="entry name" value="gid_trmFO"/>
    <property type="match status" value="1"/>
</dbReference>
<dbReference type="Proteomes" id="UP000057158">
    <property type="component" value="Chromosome"/>
</dbReference>
<dbReference type="InterPro" id="IPR004417">
    <property type="entry name" value="TrmFO"/>
</dbReference>
<name>A0A0M4CYP6_9BACT</name>
<evidence type="ECO:0000256" key="2">
    <source>
        <dbReference type="ARBA" id="ARBA00022490"/>
    </source>
</evidence>
<dbReference type="InterPro" id="IPR040131">
    <property type="entry name" value="MnmG_N"/>
</dbReference>
<dbReference type="NCBIfam" id="NF003739">
    <property type="entry name" value="PRK05335.1"/>
    <property type="match status" value="1"/>
</dbReference>
<comment type="catalytic activity">
    <reaction evidence="10">
        <text>uridine(54) in tRNA + (6R)-5,10-methylene-5,6,7,8-tetrahydrofolate + NADPH + H(+) = 5-methyluridine(54) in tRNA + (6S)-5,6,7,8-tetrahydrofolate + NADP(+)</text>
        <dbReference type="Rhea" id="RHEA:62372"/>
        <dbReference type="Rhea" id="RHEA-COMP:10167"/>
        <dbReference type="Rhea" id="RHEA-COMP:10193"/>
        <dbReference type="ChEBI" id="CHEBI:15378"/>
        <dbReference type="ChEBI" id="CHEBI:15636"/>
        <dbReference type="ChEBI" id="CHEBI:57453"/>
        <dbReference type="ChEBI" id="CHEBI:57783"/>
        <dbReference type="ChEBI" id="CHEBI:58349"/>
        <dbReference type="ChEBI" id="CHEBI:65315"/>
        <dbReference type="ChEBI" id="CHEBI:74447"/>
        <dbReference type="EC" id="2.1.1.74"/>
    </reaction>
</comment>
<dbReference type="InterPro" id="IPR036188">
    <property type="entry name" value="FAD/NAD-bd_sf"/>
</dbReference>
<comment type="subcellular location">
    <subcellularLocation>
        <location evidence="10">Cytoplasm</location>
    </subcellularLocation>
</comment>
<keyword evidence="3 10" id="KW-0489">Methyltransferase</keyword>
<evidence type="ECO:0000256" key="3">
    <source>
        <dbReference type="ARBA" id="ARBA00022603"/>
    </source>
</evidence>
<gene>
    <name evidence="10 12" type="primary">trmFO</name>
    <name evidence="12" type="ORF">DSOUD_0727</name>
</gene>